<dbReference type="EMBL" id="JAFKCT010000002">
    <property type="protein sequence ID" value="MBN7810881.1"/>
    <property type="molecule type" value="Genomic_DNA"/>
</dbReference>
<evidence type="ECO:0000313" key="4">
    <source>
        <dbReference type="Proteomes" id="UP000664317"/>
    </source>
</evidence>
<dbReference type="Gene3D" id="3.30.565.10">
    <property type="entry name" value="Histidine kinase-like ATPase, C-terminal domain"/>
    <property type="match status" value="1"/>
</dbReference>
<sequence length="354" mass="40715">MKPRTSWPLHLIAGICFLLVPVILAPQPPGVSRFQLDVVTVRELFSNGLMLGFFYLNYFILIPRFFLKGKYLGYFLIVLVSFTLILGIPELLVVAKPAAQHPPQFPKMHRPRLVPHPKALDRLFIWDELAAYTYQLLLFSVMVLFSIFLRLREALFDSEQAKSKAEIGNLKNQINPHFLFNTLNSIYALSIREKADKTGQSLMKLSEMMRHVVSEAQHDTVPLQREVAYIENYLNLQRLRLPEDFPLTYHKKGRFEEKKIAPLLLIPFVENAFKHGVSTEEPGEIRIEIALEQDTFSMQVVNRLVSHQLASHEESGLGLENTKSRLELIYGGDYRLEIGEANGYFRVHLQIKLG</sequence>
<evidence type="ECO:0000313" key="3">
    <source>
        <dbReference type="EMBL" id="MBN7810881.1"/>
    </source>
</evidence>
<evidence type="ECO:0000256" key="1">
    <source>
        <dbReference type="SAM" id="Phobius"/>
    </source>
</evidence>
<dbReference type="PANTHER" id="PTHR34220">
    <property type="entry name" value="SENSOR HISTIDINE KINASE YPDA"/>
    <property type="match status" value="1"/>
</dbReference>
<dbReference type="Proteomes" id="UP000664317">
    <property type="component" value="Unassembled WGS sequence"/>
</dbReference>
<dbReference type="InterPro" id="IPR010559">
    <property type="entry name" value="Sig_transdc_His_kin_internal"/>
</dbReference>
<feature type="domain" description="Signal transduction histidine kinase internal region" evidence="2">
    <location>
        <begin position="165"/>
        <end position="244"/>
    </location>
</feature>
<gene>
    <name evidence="3" type="ORF">J0A68_07945</name>
</gene>
<proteinExistence type="predicted"/>
<dbReference type="InterPro" id="IPR050640">
    <property type="entry name" value="Bact_2-comp_sensor_kinase"/>
</dbReference>
<keyword evidence="1" id="KW-1133">Transmembrane helix</keyword>
<keyword evidence="1" id="KW-0812">Transmembrane</keyword>
<dbReference type="PANTHER" id="PTHR34220:SF7">
    <property type="entry name" value="SENSOR HISTIDINE KINASE YPDA"/>
    <property type="match status" value="1"/>
</dbReference>
<dbReference type="InterPro" id="IPR036890">
    <property type="entry name" value="HATPase_C_sf"/>
</dbReference>
<organism evidence="3 4">
    <name type="scientific">Algoriphagus oliviformis</name>
    <dbReference type="NCBI Taxonomy" id="2811231"/>
    <lineage>
        <taxon>Bacteria</taxon>
        <taxon>Pseudomonadati</taxon>
        <taxon>Bacteroidota</taxon>
        <taxon>Cytophagia</taxon>
        <taxon>Cytophagales</taxon>
        <taxon>Cyclobacteriaceae</taxon>
        <taxon>Algoriphagus</taxon>
    </lineage>
</organism>
<keyword evidence="4" id="KW-1185">Reference proteome</keyword>
<keyword evidence="3" id="KW-0808">Transferase</keyword>
<feature type="transmembrane region" description="Helical" evidence="1">
    <location>
        <begin position="129"/>
        <end position="149"/>
    </location>
</feature>
<dbReference type="RefSeq" id="WP_206577643.1">
    <property type="nucleotide sequence ID" value="NZ_JAFKCT010000002.1"/>
</dbReference>
<name>A0ABS3C2Q3_9BACT</name>
<dbReference type="GO" id="GO:0016301">
    <property type="term" value="F:kinase activity"/>
    <property type="evidence" value="ECO:0007669"/>
    <property type="project" value="UniProtKB-KW"/>
</dbReference>
<keyword evidence="3" id="KW-0418">Kinase</keyword>
<accession>A0ABS3C2Q3</accession>
<reference evidence="3 4" key="1">
    <citation type="submission" date="2021-03" db="EMBL/GenBank/DDBJ databases">
        <title>novel species isolated from a fishpond in China.</title>
        <authorList>
            <person name="Lu H."/>
            <person name="Cai Z."/>
        </authorList>
    </citation>
    <scope>NUCLEOTIDE SEQUENCE [LARGE SCALE GENOMIC DNA]</scope>
    <source>
        <strain evidence="3 4">H41</strain>
    </source>
</reference>
<dbReference type="SUPFAM" id="SSF55874">
    <property type="entry name" value="ATPase domain of HSP90 chaperone/DNA topoisomerase II/histidine kinase"/>
    <property type="match status" value="1"/>
</dbReference>
<comment type="caution">
    <text evidence="3">The sequence shown here is derived from an EMBL/GenBank/DDBJ whole genome shotgun (WGS) entry which is preliminary data.</text>
</comment>
<feature type="transmembrane region" description="Helical" evidence="1">
    <location>
        <begin position="48"/>
        <end position="67"/>
    </location>
</feature>
<protein>
    <submittedName>
        <fullName evidence="3">Histidine kinase</fullName>
    </submittedName>
</protein>
<evidence type="ECO:0000259" key="2">
    <source>
        <dbReference type="Pfam" id="PF06580"/>
    </source>
</evidence>
<feature type="transmembrane region" description="Helical" evidence="1">
    <location>
        <begin position="74"/>
        <end position="95"/>
    </location>
</feature>
<dbReference type="Pfam" id="PF06580">
    <property type="entry name" value="His_kinase"/>
    <property type="match status" value="1"/>
</dbReference>
<keyword evidence="1" id="KW-0472">Membrane</keyword>